<dbReference type="EMBL" id="ML178846">
    <property type="protein sequence ID" value="TFK97627.1"/>
    <property type="molecule type" value="Genomic_DNA"/>
</dbReference>
<name>A0A5C3Q8X5_9AGAR</name>
<sequence length="201" mass="23598">MNIHLKMIQSSTDPVKASCNTILLVFFPKYLLSVPYNSKYESLRKIVHNLKTRTDRHIPEAVSKCLAIYPFQNLRYFYMRTPISLSPTTDLDILLEKQDYRTPLSCDSPIFHLKQHRDWSDASVSITLDRSLSLGSLPDEISKIREPKEWFEQVARRNLSFLYDTRFDVRSLLYHNTVPRYLSQKETLSTKQACNRHATRL</sequence>
<evidence type="ECO:0000313" key="2">
    <source>
        <dbReference type="Proteomes" id="UP000305067"/>
    </source>
</evidence>
<proteinExistence type="predicted"/>
<gene>
    <name evidence="1" type="ORF">BDV98DRAFT_261029</name>
</gene>
<accession>A0A5C3Q8X5</accession>
<keyword evidence="2" id="KW-1185">Reference proteome</keyword>
<dbReference type="AlphaFoldDB" id="A0A5C3Q8X5"/>
<evidence type="ECO:0000313" key="1">
    <source>
        <dbReference type="EMBL" id="TFK97627.1"/>
    </source>
</evidence>
<dbReference type="Proteomes" id="UP000305067">
    <property type="component" value="Unassembled WGS sequence"/>
</dbReference>
<reference evidence="1 2" key="1">
    <citation type="journal article" date="2019" name="Nat. Ecol. Evol.">
        <title>Megaphylogeny resolves global patterns of mushroom evolution.</title>
        <authorList>
            <person name="Varga T."/>
            <person name="Krizsan K."/>
            <person name="Foldi C."/>
            <person name="Dima B."/>
            <person name="Sanchez-Garcia M."/>
            <person name="Sanchez-Ramirez S."/>
            <person name="Szollosi G.J."/>
            <person name="Szarkandi J.G."/>
            <person name="Papp V."/>
            <person name="Albert L."/>
            <person name="Andreopoulos W."/>
            <person name="Angelini C."/>
            <person name="Antonin V."/>
            <person name="Barry K.W."/>
            <person name="Bougher N.L."/>
            <person name="Buchanan P."/>
            <person name="Buyck B."/>
            <person name="Bense V."/>
            <person name="Catcheside P."/>
            <person name="Chovatia M."/>
            <person name="Cooper J."/>
            <person name="Damon W."/>
            <person name="Desjardin D."/>
            <person name="Finy P."/>
            <person name="Geml J."/>
            <person name="Haridas S."/>
            <person name="Hughes K."/>
            <person name="Justo A."/>
            <person name="Karasinski D."/>
            <person name="Kautmanova I."/>
            <person name="Kiss B."/>
            <person name="Kocsube S."/>
            <person name="Kotiranta H."/>
            <person name="LaButti K.M."/>
            <person name="Lechner B.E."/>
            <person name="Liimatainen K."/>
            <person name="Lipzen A."/>
            <person name="Lukacs Z."/>
            <person name="Mihaltcheva S."/>
            <person name="Morgado L.N."/>
            <person name="Niskanen T."/>
            <person name="Noordeloos M.E."/>
            <person name="Ohm R.A."/>
            <person name="Ortiz-Santana B."/>
            <person name="Ovrebo C."/>
            <person name="Racz N."/>
            <person name="Riley R."/>
            <person name="Savchenko A."/>
            <person name="Shiryaev A."/>
            <person name="Soop K."/>
            <person name="Spirin V."/>
            <person name="Szebenyi C."/>
            <person name="Tomsovsky M."/>
            <person name="Tulloss R.E."/>
            <person name="Uehling J."/>
            <person name="Grigoriev I.V."/>
            <person name="Vagvolgyi C."/>
            <person name="Papp T."/>
            <person name="Martin F.M."/>
            <person name="Miettinen O."/>
            <person name="Hibbett D.S."/>
            <person name="Nagy L.G."/>
        </authorList>
    </citation>
    <scope>NUCLEOTIDE SEQUENCE [LARGE SCALE GENOMIC DNA]</scope>
    <source>
        <strain evidence="1 2">CBS 309.79</strain>
    </source>
</reference>
<protein>
    <submittedName>
        <fullName evidence="1">Uncharacterized protein</fullName>
    </submittedName>
</protein>
<organism evidence="1 2">
    <name type="scientific">Pterulicium gracile</name>
    <dbReference type="NCBI Taxonomy" id="1884261"/>
    <lineage>
        <taxon>Eukaryota</taxon>
        <taxon>Fungi</taxon>
        <taxon>Dikarya</taxon>
        <taxon>Basidiomycota</taxon>
        <taxon>Agaricomycotina</taxon>
        <taxon>Agaricomycetes</taxon>
        <taxon>Agaricomycetidae</taxon>
        <taxon>Agaricales</taxon>
        <taxon>Pleurotineae</taxon>
        <taxon>Pterulaceae</taxon>
        <taxon>Pterulicium</taxon>
    </lineage>
</organism>